<dbReference type="EMBL" id="BMAW01114901">
    <property type="protein sequence ID" value="GFT63848.1"/>
    <property type="molecule type" value="Genomic_DNA"/>
</dbReference>
<keyword evidence="1" id="KW-1133">Transmembrane helix</keyword>
<accession>A0A8X6U0V6</accession>
<keyword evidence="1" id="KW-0812">Transmembrane</keyword>
<gene>
    <name evidence="2" type="ORF">NPIL_467391</name>
</gene>
<keyword evidence="1" id="KW-0472">Membrane</keyword>
<dbReference type="Proteomes" id="UP000887013">
    <property type="component" value="Unassembled WGS sequence"/>
</dbReference>
<proteinExistence type="predicted"/>
<evidence type="ECO:0000313" key="3">
    <source>
        <dbReference type="Proteomes" id="UP000887013"/>
    </source>
</evidence>
<protein>
    <submittedName>
        <fullName evidence="2">Uncharacterized protein</fullName>
    </submittedName>
</protein>
<sequence length="125" mass="14429">MDGKNMTTAEKRKRQEKLWKCELLECREASDAALLLQGYCPTPNLSIDACLFLTMVTAAIETLKFIINHGKKMHVSRIYSDHMHYSDELRNGTLATRVSSFKFYDIFQPRLYNGLVSFTESRQLS</sequence>
<feature type="transmembrane region" description="Helical" evidence="1">
    <location>
        <begin position="45"/>
        <end position="67"/>
    </location>
</feature>
<comment type="caution">
    <text evidence="2">The sequence shown here is derived from an EMBL/GenBank/DDBJ whole genome shotgun (WGS) entry which is preliminary data.</text>
</comment>
<evidence type="ECO:0000313" key="2">
    <source>
        <dbReference type="EMBL" id="GFT63848.1"/>
    </source>
</evidence>
<keyword evidence="3" id="KW-1185">Reference proteome</keyword>
<evidence type="ECO:0000256" key="1">
    <source>
        <dbReference type="SAM" id="Phobius"/>
    </source>
</evidence>
<organism evidence="2 3">
    <name type="scientific">Nephila pilipes</name>
    <name type="common">Giant wood spider</name>
    <name type="synonym">Nephila maculata</name>
    <dbReference type="NCBI Taxonomy" id="299642"/>
    <lineage>
        <taxon>Eukaryota</taxon>
        <taxon>Metazoa</taxon>
        <taxon>Ecdysozoa</taxon>
        <taxon>Arthropoda</taxon>
        <taxon>Chelicerata</taxon>
        <taxon>Arachnida</taxon>
        <taxon>Araneae</taxon>
        <taxon>Araneomorphae</taxon>
        <taxon>Entelegynae</taxon>
        <taxon>Araneoidea</taxon>
        <taxon>Nephilidae</taxon>
        <taxon>Nephila</taxon>
    </lineage>
</organism>
<reference evidence="2" key="1">
    <citation type="submission" date="2020-08" db="EMBL/GenBank/DDBJ databases">
        <title>Multicomponent nature underlies the extraordinary mechanical properties of spider dragline silk.</title>
        <authorList>
            <person name="Kono N."/>
            <person name="Nakamura H."/>
            <person name="Mori M."/>
            <person name="Yoshida Y."/>
            <person name="Ohtoshi R."/>
            <person name="Malay A.D."/>
            <person name="Moran D.A.P."/>
            <person name="Tomita M."/>
            <person name="Numata K."/>
            <person name="Arakawa K."/>
        </authorList>
    </citation>
    <scope>NUCLEOTIDE SEQUENCE</scope>
</reference>
<name>A0A8X6U0V6_NEPPI</name>
<dbReference type="AlphaFoldDB" id="A0A8X6U0V6"/>